<dbReference type="AlphaFoldDB" id="A0A4D6L1W8"/>
<dbReference type="PANTHER" id="PTHR46741:SF1">
    <property type="entry name" value="DUF1666 FAMILY PROTEIN"/>
    <property type="match status" value="1"/>
</dbReference>
<feature type="region of interest" description="Disordered" evidence="1">
    <location>
        <begin position="361"/>
        <end position="416"/>
    </location>
</feature>
<feature type="region of interest" description="Disordered" evidence="1">
    <location>
        <begin position="204"/>
        <end position="234"/>
    </location>
</feature>
<dbReference type="EMBL" id="CP039346">
    <property type="protein sequence ID" value="QCD82501.1"/>
    <property type="molecule type" value="Genomic_DNA"/>
</dbReference>
<feature type="compositionally biased region" description="Basic and acidic residues" evidence="1">
    <location>
        <begin position="373"/>
        <end position="416"/>
    </location>
</feature>
<feature type="region of interest" description="Disordered" evidence="1">
    <location>
        <begin position="287"/>
        <end position="311"/>
    </location>
</feature>
<dbReference type="PANTHER" id="PTHR46741">
    <property type="entry name" value="OS09G0413600 PROTEIN"/>
    <property type="match status" value="1"/>
</dbReference>
<dbReference type="OrthoDB" id="772197at2759"/>
<evidence type="ECO:0000256" key="1">
    <source>
        <dbReference type="SAM" id="MobiDB-lite"/>
    </source>
</evidence>
<organism evidence="2 3">
    <name type="scientific">Vigna unguiculata</name>
    <name type="common">Cowpea</name>
    <dbReference type="NCBI Taxonomy" id="3917"/>
    <lineage>
        <taxon>Eukaryota</taxon>
        <taxon>Viridiplantae</taxon>
        <taxon>Streptophyta</taxon>
        <taxon>Embryophyta</taxon>
        <taxon>Tracheophyta</taxon>
        <taxon>Spermatophyta</taxon>
        <taxon>Magnoliopsida</taxon>
        <taxon>eudicotyledons</taxon>
        <taxon>Gunneridae</taxon>
        <taxon>Pentapetalae</taxon>
        <taxon>rosids</taxon>
        <taxon>fabids</taxon>
        <taxon>Fabales</taxon>
        <taxon>Fabaceae</taxon>
        <taxon>Papilionoideae</taxon>
        <taxon>50 kb inversion clade</taxon>
        <taxon>NPAAA clade</taxon>
        <taxon>indigoferoid/millettioid clade</taxon>
        <taxon>Phaseoleae</taxon>
        <taxon>Vigna</taxon>
    </lineage>
</organism>
<gene>
    <name evidence="2" type="ORF">DEO72_LG2g2840</name>
</gene>
<reference evidence="2 3" key="1">
    <citation type="submission" date="2019-04" db="EMBL/GenBank/DDBJ databases">
        <title>An improved genome assembly and genetic linkage map for asparagus bean, Vigna unguiculata ssp. sesquipedialis.</title>
        <authorList>
            <person name="Xia Q."/>
            <person name="Zhang R."/>
            <person name="Dong Y."/>
        </authorList>
    </citation>
    <scope>NUCLEOTIDE SEQUENCE [LARGE SCALE GENOMIC DNA]</scope>
    <source>
        <tissue evidence="2">Leaf</tissue>
    </source>
</reference>
<dbReference type="InterPro" id="IPR012870">
    <property type="entry name" value="DUF1666"/>
</dbReference>
<dbReference type="Gramene" id="Vigun03g208100.1.v1.2">
    <property type="protein sequence ID" value="Vigun03g208100.1.v1.2"/>
    <property type="gene ID" value="Vigun03g208100.v1.2"/>
</dbReference>
<keyword evidence="3" id="KW-1185">Reference proteome</keyword>
<proteinExistence type="predicted"/>
<evidence type="ECO:0000313" key="3">
    <source>
        <dbReference type="Proteomes" id="UP000501690"/>
    </source>
</evidence>
<evidence type="ECO:0008006" key="4">
    <source>
        <dbReference type="Google" id="ProtNLM"/>
    </source>
</evidence>
<protein>
    <recommendedName>
        <fullName evidence="4">Ribosomal protein L34Ae</fullName>
    </recommendedName>
</protein>
<name>A0A4D6L1W8_VIGUN</name>
<dbReference type="Pfam" id="PF07891">
    <property type="entry name" value="DUF1666"/>
    <property type="match status" value="1"/>
</dbReference>
<dbReference type="Proteomes" id="UP000501690">
    <property type="component" value="Linkage Group LG2"/>
</dbReference>
<evidence type="ECO:0000313" key="2">
    <source>
        <dbReference type="EMBL" id="QCD82501.1"/>
    </source>
</evidence>
<sequence>MGARNLVMLKTHIESINLSFGNGFVYENVVWALASLRVFFYNYVLYSLGLILRHIFRFHTEDRKSEHLIQHDPLDQTKRNQIEDSNIDGIAEELANLLFPIFDNFYVAIDEREGETKCPVLFEKESDANIHEDADNLQGETKSSVLREINSDFHQDVKKLEGETDCSVLEEKDLDMCERGKRREGEIEGSVSMETVSCVHEDVTKISEDETESSVSTGADSNLLREDEEEQTKDSFFTNFEADDLIEEPSMLTFSFRQNYIAPNVSRNLFSSNENISKIESSERNLEKGLVSQEEEQTNLTSNSTSDPSFQSNAFCSSDSFDDDVLNDSTFQSDSGSESCSNNNNDYSVTLEVLSSNHFCEGFGTESPEENTDEFREESQYSHDNEVSRDLNFDLVEDKNEKESSSYHGEDTMWEDKWDESDFDEEEEDDDDFEWENDAVVEQLRMELKNARQGGLATILEEEEEAESPKVVEDLKPLKIEKKIEFKDHIVEIQKVYRCYAEKTRKLDVLNYQTMHAIGLLQLKDPPKLFIIPKSTVQGVKPLISQNLWPRKALNQISDPILKFVEDLHRDLELVYVGQVCLSWEILCWQHKKVKELQQYDSQWRRSYNLVAAEFQLFQVLMQRFLEDEPYQGPRIQNYNNNRCVIRNLLQVPPIKDDNTKDKKIIKLGEECAINSERLGKIIKESMQVFWEFVRADKDYSNVIKASHKTGIDLKDVAVSDLLGNVRTQLQKKERKLKDIVRSGNCIVRKFQKHNEDQIQLDQEQLLAQVGLRLVSRVLHMKKLRKDQLMWCNEKLSRINFVGRKVQVEPSLLFFPC</sequence>
<accession>A0A4D6L1W8</accession>
<feature type="compositionally biased region" description="Polar residues" evidence="1">
    <location>
        <begin position="298"/>
        <end position="311"/>
    </location>
</feature>